<sequence length="81" mass="8690">MDVTSLQTPPPRAHDRRRNAQQERGSQEQGNTARSHPSTGVQRGAQGSPSITSPELGLGAASGPLRSGRRPHSTEQLPRSR</sequence>
<proteinExistence type="predicted"/>
<organism evidence="2 3">
    <name type="scientific">Muraenolepis orangiensis</name>
    <name type="common">Patagonian moray cod</name>
    <dbReference type="NCBI Taxonomy" id="630683"/>
    <lineage>
        <taxon>Eukaryota</taxon>
        <taxon>Metazoa</taxon>
        <taxon>Chordata</taxon>
        <taxon>Craniata</taxon>
        <taxon>Vertebrata</taxon>
        <taxon>Euteleostomi</taxon>
        <taxon>Actinopterygii</taxon>
        <taxon>Neopterygii</taxon>
        <taxon>Teleostei</taxon>
        <taxon>Neoteleostei</taxon>
        <taxon>Acanthomorphata</taxon>
        <taxon>Zeiogadaria</taxon>
        <taxon>Gadariae</taxon>
        <taxon>Gadiformes</taxon>
        <taxon>Muraenolepidoidei</taxon>
        <taxon>Muraenolepididae</taxon>
        <taxon>Muraenolepis</taxon>
    </lineage>
</organism>
<dbReference type="AlphaFoldDB" id="A0A9Q0I9U5"/>
<reference evidence="2" key="1">
    <citation type="submission" date="2022-07" db="EMBL/GenBank/DDBJ databases">
        <title>Chromosome-level genome of Muraenolepis orangiensis.</title>
        <authorList>
            <person name="Kim J."/>
        </authorList>
    </citation>
    <scope>NUCLEOTIDE SEQUENCE</scope>
    <source>
        <strain evidence="2">KU_S4_2022</strain>
        <tissue evidence="2">Muscle</tissue>
    </source>
</reference>
<dbReference type="Proteomes" id="UP001148018">
    <property type="component" value="Unassembled WGS sequence"/>
</dbReference>
<feature type="region of interest" description="Disordered" evidence="1">
    <location>
        <begin position="1"/>
        <end position="81"/>
    </location>
</feature>
<evidence type="ECO:0000313" key="2">
    <source>
        <dbReference type="EMBL" id="KAJ3592482.1"/>
    </source>
</evidence>
<accession>A0A9Q0I9U5</accession>
<name>A0A9Q0I9U5_9TELE</name>
<dbReference type="EMBL" id="JANIIK010000113">
    <property type="protein sequence ID" value="KAJ3592482.1"/>
    <property type="molecule type" value="Genomic_DNA"/>
</dbReference>
<protein>
    <submittedName>
        <fullName evidence="2">Uncharacterized protein</fullName>
    </submittedName>
</protein>
<evidence type="ECO:0000256" key="1">
    <source>
        <dbReference type="SAM" id="MobiDB-lite"/>
    </source>
</evidence>
<gene>
    <name evidence="2" type="ORF">NHX12_007609</name>
</gene>
<feature type="compositionally biased region" description="Polar residues" evidence="1">
    <location>
        <begin position="22"/>
        <end position="53"/>
    </location>
</feature>
<comment type="caution">
    <text evidence="2">The sequence shown here is derived from an EMBL/GenBank/DDBJ whole genome shotgun (WGS) entry which is preliminary data.</text>
</comment>
<evidence type="ECO:0000313" key="3">
    <source>
        <dbReference type="Proteomes" id="UP001148018"/>
    </source>
</evidence>
<keyword evidence="3" id="KW-1185">Reference proteome</keyword>